<name>A0A016SDC3_9BILA</name>
<evidence type="ECO:0000256" key="1">
    <source>
        <dbReference type="SAM" id="MobiDB-lite"/>
    </source>
</evidence>
<feature type="region of interest" description="Disordered" evidence="1">
    <location>
        <begin position="280"/>
        <end position="301"/>
    </location>
</feature>
<feature type="non-terminal residue" evidence="2">
    <location>
        <position position="830"/>
    </location>
</feature>
<dbReference type="OrthoDB" id="5877152at2759"/>
<feature type="compositionally biased region" description="Basic and acidic residues" evidence="1">
    <location>
        <begin position="764"/>
        <end position="773"/>
    </location>
</feature>
<gene>
    <name evidence="2" type="primary">Acey_s0244.g3537</name>
    <name evidence="2" type="ORF">Y032_0244g3537</name>
</gene>
<organism evidence="2 3">
    <name type="scientific">Ancylostoma ceylanicum</name>
    <dbReference type="NCBI Taxonomy" id="53326"/>
    <lineage>
        <taxon>Eukaryota</taxon>
        <taxon>Metazoa</taxon>
        <taxon>Ecdysozoa</taxon>
        <taxon>Nematoda</taxon>
        <taxon>Chromadorea</taxon>
        <taxon>Rhabditida</taxon>
        <taxon>Rhabditina</taxon>
        <taxon>Rhabditomorpha</taxon>
        <taxon>Strongyloidea</taxon>
        <taxon>Ancylostomatidae</taxon>
        <taxon>Ancylostomatinae</taxon>
        <taxon>Ancylostoma</taxon>
    </lineage>
</organism>
<feature type="region of interest" description="Disordered" evidence="1">
    <location>
        <begin position="588"/>
        <end position="624"/>
    </location>
</feature>
<dbReference type="AlphaFoldDB" id="A0A016SDC3"/>
<feature type="compositionally biased region" description="Basic and acidic residues" evidence="1">
    <location>
        <begin position="405"/>
        <end position="420"/>
    </location>
</feature>
<feature type="region of interest" description="Disordered" evidence="1">
    <location>
        <begin position="664"/>
        <end position="739"/>
    </location>
</feature>
<accession>A0A016SDC3</accession>
<feature type="region of interest" description="Disordered" evidence="1">
    <location>
        <begin position="764"/>
        <end position="790"/>
    </location>
</feature>
<proteinExistence type="predicted"/>
<feature type="compositionally biased region" description="Basic and acidic residues" evidence="1">
    <location>
        <begin position="704"/>
        <end position="724"/>
    </location>
</feature>
<feature type="region of interest" description="Disordered" evidence="1">
    <location>
        <begin position="364"/>
        <end position="420"/>
    </location>
</feature>
<evidence type="ECO:0000313" key="3">
    <source>
        <dbReference type="Proteomes" id="UP000024635"/>
    </source>
</evidence>
<feature type="region of interest" description="Disordered" evidence="1">
    <location>
        <begin position="138"/>
        <end position="163"/>
    </location>
</feature>
<reference evidence="3" key="1">
    <citation type="journal article" date="2015" name="Nat. Genet.">
        <title>The genome and transcriptome of the zoonotic hookworm Ancylostoma ceylanicum identify infection-specific gene families.</title>
        <authorList>
            <person name="Schwarz E.M."/>
            <person name="Hu Y."/>
            <person name="Antoshechkin I."/>
            <person name="Miller M.M."/>
            <person name="Sternberg P.W."/>
            <person name="Aroian R.V."/>
        </authorList>
    </citation>
    <scope>NUCLEOTIDE SEQUENCE</scope>
    <source>
        <strain evidence="3">HY135</strain>
    </source>
</reference>
<feature type="compositionally biased region" description="Low complexity" evidence="1">
    <location>
        <begin position="74"/>
        <end position="85"/>
    </location>
</feature>
<evidence type="ECO:0000313" key="2">
    <source>
        <dbReference type="EMBL" id="EYB88625.1"/>
    </source>
</evidence>
<dbReference type="EMBL" id="JARK01001580">
    <property type="protein sequence ID" value="EYB88625.1"/>
    <property type="molecule type" value="Genomic_DNA"/>
</dbReference>
<feature type="compositionally biased region" description="Basic and acidic residues" evidence="1">
    <location>
        <begin position="557"/>
        <end position="573"/>
    </location>
</feature>
<comment type="caution">
    <text evidence="2">The sequence shown here is derived from an EMBL/GenBank/DDBJ whole genome shotgun (WGS) entry which is preliminary data.</text>
</comment>
<keyword evidence="3" id="KW-1185">Reference proteome</keyword>
<feature type="region of interest" description="Disordered" evidence="1">
    <location>
        <begin position="74"/>
        <end position="96"/>
    </location>
</feature>
<feature type="region of interest" description="Disordered" evidence="1">
    <location>
        <begin position="503"/>
        <end position="573"/>
    </location>
</feature>
<feature type="compositionally biased region" description="Basic and acidic residues" evidence="1">
    <location>
        <begin position="529"/>
        <end position="549"/>
    </location>
</feature>
<sequence length="830" mass="91710">MSSCCKHIVAGITSNGETICIGVVEAEDGTVAPTVHHVSSMNKFEAEDWDGEHAETHYEQAMDDDDAQHLSFSAEPAEPETPTATTKRDEDTPIASSAQFERNRSASLAEALLHIDPNSVPQVGFFHPSTVIPLLEAEESEERVPSPVAVSGTEATPGELPESGDAERVITDLLFTLRALKMAAPDRHAAAVNRLRELEEELRTAGAVTPADPAVADAVARALTAAGPGRDVQIRVNQSRHTTTTKTVYETETPGMVGLEPEKIRELHQQMLGSLTSAGVEAAPDTGTTQKKETAEEGYTNEDGSVVVSKKMTRVVTTTKTTLPESSPSTYGSVRERIARFESLQEMKSTKSSPDKLSVDIVVTPGTPAPDLESDHEDVAQEPLSPSIESEVSQAEVKSSSSYSGEEHVPRDFGEREGREKRAVTEIMYKPVPSPTAAQVIEEVPHEEEKTFVDEYGAHPSTFIETTREEIIELEERSESPQPTMPPKPAEDEELEVIPAIPVQEEMPDEGSPKLAETRTTFVSTGYYDKPDILTRKTREEEKQEEIPHEVGFAPPKYEDISKETAHPREEHEYRTVKKTVTTVTTTRYMEIPEAPTPEPNVEEFAKESSPYSAPHVPTAEELEYPSLTKTVTTVTTTSYMEVPETPEEEQHIADNLLEVQKTAPTEEEKHEPIQAVDEEIIPTTGEEHPPVKDTVTTVTTTRYEVKPEGAEEFERYMERESPKAVESPVSPITAEEYPPLKETVTTVTTTRYEVKPEGAEEFERYMERESPKAVESPVSPTTAEEYPPVKETVTTVTTTRYEVKPEGAEEFERYMERESPKAVESPVSP</sequence>
<dbReference type="Proteomes" id="UP000024635">
    <property type="component" value="Unassembled WGS sequence"/>
</dbReference>
<protein>
    <submittedName>
        <fullName evidence="2">Uncharacterized protein</fullName>
    </submittedName>
</protein>
<feature type="compositionally biased region" description="Polar residues" evidence="1">
    <location>
        <begin position="387"/>
        <end position="404"/>
    </location>
</feature>